<dbReference type="NCBIfam" id="NF033832">
    <property type="entry name" value="sce7726_fam"/>
    <property type="match status" value="1"/>
</dbReference>
<dbReference type="RefSeq" id="YP_009275346.1">
    <property type="nucleotide sequence ID" value="NC_030925.1"/>
</dbReference>
<sequence length="241" mass="28069">MRKRFYEQDIKDLILEKRHIFLNSDYNNDNSTVLFEKAITIGSTIADCLIFSEEKGIIGIEIKTERDTTRRLNKQLINYSLICDYVYVLCHDNHVEKVEQILANHRHDHVGILAYTEFKGEAVLGIYKDPVVSPKKDTRMAYQMLWKEEISNILGSFKKQMKTLEEKGISVSTAKSRSNGLHGLYVKSNASKKYLRKTDMIDMIVSRIGDEEANKLLCDIFINGRMHPEKNLKFYYFKKKS</sequence>
<accession>A0A142F1J9</accession>
<keyword evidence="2" id="KW-1185">Reference proteome</keyword>
<reference evidence="1 2" key="1">
    <citation type="submission" date="2016-01" db="EMBL/GenBank/DDBJ databases">
        <title>Isolation and characterization of bacteriophages from East Africa Rift Valley soda lakes.</title>
        <authorList>
            <person name="van Zyl L.J."/>
            <person name="Nemavhulani S."/>
            <person name="Cowan D.A."/>
            <person name="Trindade M.I."/>
        </authorList>
    </citation>
    <scope>NUCLEOTIDE SEQUENCE [LARGE SCALE GENOMIC DNA]</scope>
</reference>
<evidence type="ECO:0000313" key="2">
    <source>
        <dbReference type="Proteomes" id="UP000201588"/>
    </source>
</evidence>
<dbReference type="EMBL" id="KU640380">
    <property type="protein sequence ID" value="AMQ66656.1"/>
    <property type="molecule type" value="Genomic_DNA"/>
</dbReference>
<protein>
    <recommendedName>
        <fullName evidence="3">Sce7726 family protein</fullName>
    </recommendedName>
</protein>
<evidence type="ECO:0008006" key="3">
    <source>
        <dbReference type="Google" id="ProtNLM"/>
    </source>
</evidence>
<name>A0A142F1J9_9CAUD</name>
<dbReference type="Proteomes" id="UP000201588">
    <property type="component" value="Segment"/>
</dbReference>
<proteinExistence type="predicted"/>
<evidence type="ECO:0000313" key="1">
    <source>
        <dbReference type="EMBL" id="AMQ66656.1"/>
    </source>
</evidence>
<dbReference type="GeneID" id="28799541"/>
<organism evidence="1 2">
    <name type="scientific">Bacillus phage Shbh1</name>
    <dbReference type="NCBI Taxonomy" id="1796992"/>
    <lineage>
        <taxon>Viruses</taxon>
        <taxon>Duplodnaviria</taxon>
        <taxon>Heunggongvirae</taxon>
        <taxon>Uroviricota</taxon>
        <taxon>Caudoviricetes</taxon>
        <taxon>Herelleviridae</taxon>
        <taxon>Bastillevirinae</taxon>
        <taxon>Shalavirus</taxon>
        <taxon>Shalavirus Shbh1</taxon>
    </lineage>
</organism>
<dbReference type="KEGG" id="vg:28799541"/>
<dbReference type="OrthoDB" id="7989at10239"/>
<dbReference type="InterPro" id="IPR047729">
    <property type="entry name" value="Sce7726-like"/>
</dbReference>